<dbReference type="InterPro" id="IPR001148">
    <property type="entry name" value="CA_dom"/>
</dbReference>
<evidence type="ECO:0000313" key="8">
    <source>
        <dbReference type="EMBL" id="KAG5637199.1"/>
    </source>
</evidence>
<evidence type="ECO:0000256" key="3">
    <source>
        <dbReference type="ARBA" id="ARBA00022723"/>
    </source>
</evidence>
<sequence>MVTPAQETILINNSSISSGGTFGYTGVNGPLGWVGLDPKNVKCSTGASQSPINLDRYIGSPVANPIVRIPDGYAVFENLGTTVEVAAVGQTYFGGKVYQLKQYHFHTPSEHRINEEFFPLEIHLDVSLKRNVDGTRLVLGAVFEITTNGATTPLVWTLAQHIHLIATPDSKTTVFGLTAAQLITAFQSCRLYQYSGSLTTPPCSEGIIWLVSQTPLPIDVGSYLAFKRVIKFNSRYTQNTPGQKNLIQVAASQLPR</sequence>
<keyword evidence="3" id="KW-0479">Metal-binding</keyword>
<evidence type="ECO:0000256" key="6">
    <source>
        <dbReference type="ARBA" id="ARBA00048348"/>
    </source>
</evidence>
<dbReference type="Pfam" id="PF00194">
    <property type="entry name" value="Carb_anhydrase"/>
    <property type="match status" value="1"/>
</dbReference>
<evidence type="ECO:0000256" key="4">
    <source>
        <dbReference type="ARBA" id="ARBA00022833"/>
    </source>
</evidence>
<evidence type="ECO:0000313" key="9">
    <source>
        <dbReference type="Proteomes" id="UP000717328"/>
    </source>
</evidence>
<dbReference type="SUPFAM" id="SSF51069">
    <property type="entry name" value="Carbonic anhydrase"/>
    <property type="match status" value="1"/>
</dbReference>
<dbReference type="CDD" id="cd03124">
    <property type="entry name" value="alpha_CA_prokaryotic_like"/>
    <property type="match status" value="1"/>
</dbReference>
<keyword evidence="5" id="KW-0456">Lyase</keyword>
<comment type="catalytic activity">
    <reaction evidence="6">
        <text>hydrogencarbonate + H(+) = CO2 + H2O</text>
        <dbReference type="Rhea" id="RHEA:10748"/>
        <dbReference type="ChEBI" id="CHEBI:15377"/>
        <dbReference type="ChEBI" id="CHEBI:15378"/>
        <dbReference type="ChEBI" id="CHEBI:16526"/>
        <dbReference type="ChEBI" id="CHEBI:17544"/>
        <dbReference type="EC" id="4.2.1.1"/>
    </reaction>
</comment>
<reference evidence="8" key="2">
    <citation type="submission" date="2021-10" db="EMBL/GenBank/DDBJ databases">
        <title>Phylogenomics reveals ancestral predisposition of the termite-cultivated fungus Termitomyces towards a domesticated lifestyle.</title>
        <authorList>
            <person name="Auxier B."/>
            <person name="Grum-Grzhimaylo A."/>
            <person name="Cardenas M.E."/>
            <person name="Lodge J.D."/>
            <person name="Laessoe T."/>
            <person name="Pedersen O."/>
            <person name="Smith M.E."/>
            <person name="Kuyper T.W."/>
            <person name="Franco-Molano E.A."/>
            <person name="Baroni T.J."/>
            <person name="Aanen D.K."/>
        </authorList>
    </citation>
    <scope>NUCLEOTIDE SEQUENCE</scope>
    <source>
        <strain evidence="8">D49</strain>
    </source>
</reference>
<keyword evidence="4" id="KW-0862">Zinc</keyword>
<dbReference type="InterPro" id="IPR041891">
    <property type="entry name" value="Alpha_CA_prokaryot-like"/>
</dbReference>
<keyword evidence="9" id="KW-1185">Reference proteome</keyword>
<dbReference type="PANTHER" id="PTHR18952:SF265">
    <property type="entry name" value="CARBONIC ANHYDRASE"/>
    <property type="match status" value="1"/>
</dbReference>
<dbReference type="GO" id="GO:0004089">
    <property type="term" value="F:carbonate dehydratase activity"/>
    <property type="evidence" value="ECO:0007669"/>
    <property type="project" value="UniProtKB-EC"/>
</dbReference>
<dbReference type="GO" id="GO:0008270">
    <property type="term" value="F:zinc ion binding"/>
    <property type="evidence" value="ECO:0007669"/>
    <property type="project" value="InterPro"/>
</dbReference>
<dbReference type="Proteomes" id="UP000717328">
    <property type="component" value="Unassembled WGS sequence"/>
</dbReference>
<dbReference type="PANTHER" id="PTHR18952">
    <property type="entry name" value="CARBONIC ANHYDRASE"/>
    <property type="match status" value="1"/>
</dbReference>
<evidence type="ECO:0000259" key="7">
    <source>
        <dbReference type="PROSITE" id="PS51144"/>
    </source>
</evidence>
<comment type="similarity">
    <text evidence="1">Belongs to the alpha-carbonic anhydrase family.</text>
</comment>
<dbReference type="AlphaFoldDB" id="A0A9P7K5J9"/>
<proteinExistence type="inferred from homology"/>
<name>A0A9P7K5J9_9AGAR</name>
<dbReference type="Gene3D" id="3.10.200.10">
    <property type="entry name" value="Alpha carbonic anhydrase"/>
    <property type="match status" value="1"/>
</dbReference>
<dbReference type="EMBL" id="JABCKI010005851">
    <property type="protein sequence ID" value="KAG5637199.1"/>
    <property type="molecule type" value="Genomic_DNA"/>
</dbReference>
<gene>
    <name evidence="8" type="ORF">H0H81_005412</name>
</gene>
<evidence type="ECO:0000256" key="1">
    <source>
        <dbReference type="ARBA" id="ARBA00010718"/>
    </source>
</evidence>
<evidence type="ECO:0000256" key="2">
    <source>
        <dbReference type="ARBA" id="ARBA00012925"/>
    </source>
</evidence>
<dbReference type="EC" id="4.2.1.1" evidence="2"/>
<protein>
    <recommendedName>
        <fullName evidence="2">carbonic anhydrase</fullName>
        <ecNumber evidence="2">4.2.1.1</ecNumber>
    </recommendedName>
</protein>
<comment type="caution">
    <text evidence="8">The sequence shown here is derived from an EMBL/GenBank/DDBJ whole genome shotgun (WGS) entry which is preliminary data.</text>
</comment>
<evidence type="ECO:0000256" key="5">
    <source>
        <dbReference type="ARBA" id="ARBA00023239"/>
    </source>
</evidence>
<organism evidence="8 9">
    <name type="scientific">Sphagnurus paluster</name>
    <dbReference type="NCBI Taxonomy" id="117069"/>
    <lineage>
        <taxon>Eukaryota</taxon>
        <taxon>Fungi</taxon>
        <taxon>Dikarya</taxon>
        <taxon>Basidiomycota</taxon>
        <taxon>Agaricomycotina</taxon>
        <taxon>Agaricomycetes</taxon>
        <taxon>Agaricomycetidae</taxon>
        <taxon>Agaricales</taxon>
        <taxon>Tricholomatineae</taxon>
        <taxon>Lyophyllaceae</taxon>
        <taxon>Sphagnurus</taxon>
    </lineage>
</organism>
<dbReference type="SMART" id="SM01057">
    <property type="entry name" value="Carb_anhydrase"/>
    <property type="match status" value="1"/>
</dbReference>
<feature type="domain" description="Alpha-carbonic anhydrase" evidence="7">
    <location>
        <begin position="20"/>
        <end position="256"/>
    </location>
</feature>
<reference evidence="8" key="1">
    <citation type="submission" date="2021-02" db="EMBL/GenBank/DDBJ databases">
        <authorList>
            <person name="Nieuwenhuis M."/>
            <person name="Van De Peppel L.J.J."/>
        </authorList>
    </citation>
    <scope>NUCLEOTIDE SEQUENCE</scope>
    <source>
        <strain evidence="8">D49</strain>
    </source>
</reference>
<dbReference type="PROSITE" id="PS51144">
    <property type="entry name" value="ALPHA_CA_2"/>
    <property type="match status" value="1"/>
</dbReference>
<dbReference type="OrthoDB" id="429145at2759"/>
<dbReference type="InterPro" id="IPR036398">
    <property type="entry name" value="CA_dom_sf"/>
</dbReference>
<dbReference type="InterPro" id="IPR023561">
    <property type="entry name" value="Carbonic_anhydrase_a-class"/>
</dbReference>
<accession>A0A9P7K5J9</accession>